<dbReference type="OrthoDB" id="121002at2759"/>
<sequence>MSRRYKSPNGPFHMHFDGLHAQIKSKHAKTRTVRSLLVSHLFVELWRIIEDDKSFDKTIFNQLSESERDFMAYALKRCKIESREFEKAYNLSIGHHIDRLNMIQSAIKIGNDAPELKTEMKQILDKLYDKGVFSHQFYTQFKNQHQYKYTFSRPVDLSKFEIGLGSISMYYSWMAITAERGNNKLKIIWPTGTTTQTFTITIPDGTYEMSDLNNYLQWWSIQNNLYLTNSTTGQNYYFISVAANPSSYDIQFTMQPYKAVSGYTAASGALAFSTSGYTPQIQIIDSGTNSFSSIVGLSQGTYPPAQQATLYSVLSDLTPVIDPVSSVIVGVSNLQNPLASNNQVLHSFTSAGVGFGGLITTSQGQGISYCPMQGTTNELLVSFYDDKMLPLKIIDANLCIRLLIRPKKNDNYVF</sequence>
<comment type="caution">
    <text evidence="1">The sequence shown here is derived from an EMBL/GenBank/DDBJ whole genome shotgun (WGS) entry which is preliminary data.</text>
</comment>
<evidence type="ECO:0000313" key="2">
    <source>
        <dbReference type="Proteomes" id="UP001165083"/>
    </source>
</evidence>
<name>A0A9W7CR36_9STRA</name>
<dbReference type="Proteomes" id="UP001165083">
    <property type="component" value="Unassembled WGS sequence"/>
</dbReference>
<dbReference type="EMBL" id="BSXW01001261">
    <property type="protein sequence ID" value="GMF35236.1"/>
    <property type="molecule type" value="Genomic_DNA"/>
</dbReference>
<accession>A0A9W7CR36</accession>
<evidence type="ECO:0000313" key="1">
    <source>
        <dbReference type="EMBL" id="GMF35236.1"/>
    </source>
</evidence>
<dbReference type="AlphaFoldDB" id="A0A9W7CR36"/>
<gene>
    <name evidence="1" type="ORF">Plil01_001499100</name>
</gene>
<organism evidence="1 2">
    <name type="scientific">Phytophthora lilii</name>
    <dbReference type="NCBI Taxonomy" id="2077276"/>
    <lineage>
        <taxon>Eukaryota</taxon>
        <taxon>Sar</taxon>
        <taxon>Stramenopiles</taxon>
        <taxon>Oomycota</taxon>
        <taxon>Peronosporomycetes</taxon>
        <taxon>Peronosporales</taxon>
        <taxon>Peronosporaceae</taxon>
        <taxon>Phytophthora</taxon>
    </lineage>
</organism>
<proteinExistence type="predicted"/>
<protein>
    <submittedName>
        <fullName evidence="1">Unnamed protein product</fullName>
    </submittedName>
</protein>
<reference evidence="1" key="1">
    <citation type="submission" date="2023-04" db="EMBL/GenBank/DDBJ databases">
        <title>Phytophthora lilii NBRC 32176.</title>
        <authorList>
            <person name="Ichikawa N."/>
            <person name="Sato H."/>
            <person name="Tonouchi N."/>
        </authorList>
    </citation>
    <scope>NUCLEOTIDE SEQUENCE</scope>
    <source>
        <strain evidence="1">NBRC 32176</strain>
    </source>
</reference>
<keyword evidence="2" id="KW-1185">Reference proteome</keyword>